<proteinExistence type="predicted"/>
<sequence length="447" mass="50373">MDAVKPSIKDIKRSKRSSIIRRTNREYQDVLKFKAVKEDRPKLPFVGSDLPLCQDLFWAATVRNVKDDKKPLKVPTPHPFAYERKNDYRIQTTENIGLGSGAPWSYLKANTPFSWITGGKDTLKSFWANDDAAIDEMEHLTRLAQESTLDSPGKELETSFWQLFATSEPLSSQPSSAITSIQQNDFCENGKIHMRFLKNKTLRSFTLIQDNNIELEASLDHVESIAAIKQEQESIQSKEISTESKDISSQSQNIAAQNQDTIAQNEDTGSRNEDTVAHNEGIAAQIKESAIKSKNVIDKNQGTIIQKENIAIQNEGIITQTKDMFTTQNKKFAEIETNDHQNFKEAIFSIEEQTFTLDDVQKQAADKTNDEQQNDKNAQLADAENVIQQPYDVVVNLADVIVPAVPKLKLADLLGPISEGSTPVKLTDLINLPKRKTATRFNRPRRR</sequence>
<accession>A0A0B7NAI9</accession>
<dbReference type="EMBL" id="LN727311">
    <property type="protein sequence ID" value="CEP12044.1"/>
    <property type="molecule type" value="Genomic_DNA"/>
</dbReference>
<organism evidence="1 2">
    <name type="scientific">Parasitella parasitica</name>
    <dbReference type="NCBI Taxonomy" id="35722"/>
    <lineage>
        <taxon>Eukaryota</taxon>
        <taxon>Fungi</taxon>
        <taxon>Fungi incertae sedis</taxon>
        <taxon>Mucoromycota</taxon>
        <taxon>Mucoromycotina</taxon>
        <taxon>Mucoromycetes</taxon>
        <taxon>Mucorales</taxon>
        <taxon>Mucorineae</taxon>
        <taxon>Mucoraceae</taxon>
        <taxon>Parasitella</taxon>
    </lineage>
</organism>
<dbReference type="AlphaFoldDB" id="A0A0B7NAI9"/>
<evidence type="ECO:0000313" key="2">
    <source>
        <dbReference type="Proteomes" id="UP000054107"/>
    </source>
</evidence>
<dbReference type="Proteomes" id="UP000054107">
    <property type="component" value="Unassembled WGS sequence"/>
</dbReference>
<protein>
    <submittedName>
        <fullName evidence="1">Uncharacterized protein</fullName>
    </submittedName>
</protein>
<reference evidence="1 2" key="1">
    <citation type="submission" date="2014-09" db="EMBL/GenBank/DDBJ databases">
        <authorList>
            <person name="Ellenberger Sabrina"/>
        </authorList>
    </citation>
    <scope>NUCLEOTIDE SEQUENCE [LARGE SCALE GENOMIC DNA]</scope>
    <source>
        <strain evidence="1 2">CBS 412.66</strain>
    </source>
</reference>
<gene>
    <name evidence="1" type="primary">PARPA_05957.1 scaffold 20345</name>
</gene>
<evidence type="ECO:0000313" key="1">
    <source>
        <dbReference type="EMBL" id="CEP12044.1"/>
    </source>
</evidence>
<name>A0A0B7NAI9_9FUNG</name>
<dbReference type="OrthoDB" id="10534049at2759"/>
<keyword evidence="2" id="KW-1185">Reference proteome</keyword>